<name>A0A812JQ51_9DINO</name>
<dbReference type="PROSITE" id="PS50216">
    <property type="entry name" value="DHHC"/>
    <property type="match status" value="1"/>
</dbReference>
<dbReference type="AlphaFoldDB" id="A0A812JQ51"/>
<organism evidence="10 11">
    <name type="scientific">Symbiodinium natans</name>
    <dbReference type="NCBI Taxonomy" id="878477"/>
    <lineage>
        <taxon>Eukaryota</taxon>
        <taxon>Sar</taxon>
        <taxon>Alveolata</taxon>
        <taxon>Dinophyceae</taxon>
        <taxon>Suessiales</taxon>
        <taxon>Symbiodiniaceae</taxon>
        <taxon>Symbiodinium</taxon>
    </lineage>
</organism>
<comment type="similarity">
    <text evidence="7">Belongs to the DHHC palmitoyltransferase family.</text>
</comment>
<keyword evidence="3 7" id="KW-0812">Transmembrane</keyword>
<keyword evidence="5 7" id="KW-0472">Membrane</keyword>
<dbReference type="GO" id="GO:0005783">
    <property type="term" value="C:endoplasmic reticulum"/>
    <property type="evidence" value="ECO:0007669"/>
    <property type="project" value="TreeGrafter"/>
</dbReference>
<dbReference type="InterPro" id="IPR039859">
    <property type="entry name" value="PFA4/ZDH16/20/ERF2-like"/>
</dbReference>
<dbReference type="GO" id="GO:0005794">
    <property type="term" value="C:Golgi apparatus"/>
    <property type="evidence" value="ECO:0007669"/>
    <property type="project" value="TreeGrafter"/>
</dbReference>
<feature type="transmembrane region" description="Helical" evidence="7">
    <location>
        <begin position="299"/>
        <end position="320"/>
    </location>
</feature>
<comment type="subcellular location">
    <subcellularLocation>
        <location evidence="1">Membrane</location>
        <topology evidence="1">Multi-pass membrane protein</topology>
    </subcellularLocation>
</comment>
<dbReference type="OrthoDB" id="408929at2759"/>
<accession>A0A812JQ51</accession>
<comment type="caution">
    <text evidence="10">The sequence shown here is derived from an EMBL/GenBank/DDBJ whole genome shotgun (WGS) entry which is preliminary data.</text>
</comment>
<comment type="domain">
    <text evidence="7">The DHHC domain is required for palmitoyltransferase activity.</text>
</comment>
<evidence type="ECO:0000313" key="10">
    <source>
        <dbReference type="EMBL" id="CAE7206707.1"/>
    </source>
</evidence>
<evidence type="ECO:0000256" key="5">
    <source>
        <dbReference type="ARBA" id="ARBA00023136"/>
    </source>
</evidence>
<dbReference type="InterPro" id="IPR001594">
    <property type="entry name" value="Palmitoyltrfase_DHHC"/>
</dbReference>
<dbReference type="GO" id="GO:0016020">
    <property type="term" value="C:membrane"/>
    <property type="evidence" value="ECO:0007669"/>
    <property type="project" value="UniProtKB-SubCell"/>
</dbReference>
<dbReference type="GO" id="GO:0019706">
    <property type="term" value="F:protein-cysteine S-palmitoyltransferase activity"/>
    <property type="evidence" value="ECO:0007669"/>
    <property type="project" value="UniProtKB-EC"/>
</dbReference>
<sequence length="869" mass="97078">MDEATGTNVLTLSPFDIHFSQTRIRPEFQDGRSLQLALDEIQVRPVTGQAEQFLLAPPFPRIEVTRWRCKLRDSNGAPKLSEEGLELYSHEERWFSFDNRRLCCLQRAAAEQWPKKVCCEVTEIPQTLARTRELRKFDTRNSGLSVLVGRRDDPNPQRWCWRTEVGLPTDSEPETGVVMPGLRHRGARQQDSEQGHLPFKRAGRRRSKPEEEAPESSLGALRGLLLFMIIYLLMRIAVILWQKYQQKPAPTAGEVSSADPQARAAHGVRKWLTWLTWLTWLVSVLLMLQLTWTLCFGCYSFGLLCWSWCALVKAAGALFLQRYVQQMLLMLPINFRELRQIVRFSVAADVSLAASRLHMLGVGRCWKCECAEVCCDVTEINQLWQGRNRLGCDGQCLLPGAWWPSMATLPTILVVSMAFGLLEVPRLGMFSAYVQVGSITLLVISLGSFLRAGLVDPGFLPRLPALAALSLSSSSRTYAKDVLLMYFRTAVEKANEGVEPEDVEQQASALCEDLLQGLDELPSFGAGEWPPQEAVQRAEEFWHAVRMDSRLKHLKVCSTCDVRRPRGCSHCRECDNCVQDYDHHCHWLGNCVGARNHGAFLVFLLSTSMLSWLIAVFCTGDMVTDIIFYVSSGSAFRLNRANMALGGLLATSITVGAVASWIFYRPFWKKPKKTPQNQHATDKKHPVLAVCWKLLAILALSWMLTAIVAGVISWIPLLLSVAGSAAAYHMSPMVCQQLGNIGRGLTLKQQHERDLADAPPLPFDVANVKRFASQAMFKSLSASLVPMRAVVPEMQHPDQIGADAGDGIDLEDLETGCASLTRSLTLPVLLARTTAASEDYLPVKVRTASCPEVCEEEDARAPHWFAEEP</sequence>
<evidence type="ECO:0000256" key="2">
    <source>
        <dbReference type="ARBA" id="ARBA00022679"/>
    </source>
</evidence>
<dbReference type="Pfam" id="PF01529">
    <property type="entry name" value="DHHC"/>
    <property type="match status" value="1"/>
</dbReference>
<gene>
    <name evidence="10" type="primary">ZDHHC14</name>
    <name evidence="10" type="ORF">SNAT2548_LOCUS6611</name>
</gene>
<comment type="catalytic activity">
    <reaction evidence="7">
        <text>L-cysteinyl-[protein] + hexadecanoyl-CoA = S-hexadecanoyl-L-cysteinyl-[protein] + CoA</text>
        <dbReference type="Rhea" id="RHEA:36683"/>
        <dbReference type="Rhea" id="RHEA-COMP:10131"/>
        <dbReference type="Rhea" id="RHEA-COMP:11032"/>
        <dbReference type="ChEBI" id="CHEBI:29950"/>
        <dbReference type="ChEBI" id="CHEBI:57287"/>
        <dbReference type="ChEBI" id="CHEBI:57379"/>
        <dbReference type="ChEBI" id="CHEBI:74151"/>
        <dbReference type="EC" id="2.3.1.225"/>
    </reaction>
</comment>
<feature type="domain" description="Palmitoyltransferase DHHC" evidence="9">
    <location>
        <begin position="553"/>
        <end position="627"/>
    </location>
</feature>
<feature type="transmembrane region" description="Helical" evidence="7">
    <location>
        <begin position="220"/>
        <end position="241"/>
    </location>
</feature>
<keyword evidence="11" id="KW-1185">Reference proteome</keyword>
<evidence type="ECO:0000256" key="6">
    <source>
        <dbReference type="ARBA" id="ARBA00023315"/>
    </source>
</evidence>
<keyword evidence="4 7" id="KW-1133">Transmembrane helix</keyword>
<evidence type="ECO:0000256" key="8">
    <source>
        <dbReference type="SAM" id="MobiDB-lite"/>
    </source>
</evidence>
<feature type="transmembrane region" description="Helical" evidence="7">
    <location>
        <begin position="397"/>
        <end position="420"/>
    </location>
</feature>
<dbReference type="PANTHER" id="PTHR22883">
    <property type="entry name" value="ZINC FINGER DHHC DOMAIN CONTAINING PROTEIN"/>
    <property type="match status" value="1"/>
</dbReference>
<feature type="transmembrane region" description="Helical" evidence="7">
    <location>
        <begin position="432"/>
        <end position="454"/>
    </location>
</feature>
<protein>
    <recommendedName>
        <fullName evidence="7">Palmitoyltransferase</fullName>
        <ecNumber evidence="7">2.3.1.225</ecNumber>
    </recommendedName>
</protein>
<reference evidence="10" key="1">
    <citation type="submission" date="2021-02" db="EMBL/GenBank/DDBJ databases">
        <authorList>
            <person name="Dougan E. K."/>
            <person name="Rhodes N."/>
            <person name="Thang M."/>
            <person name="Chan C."/>
        </authorList>
    </citation>
    <scope>NUCLEOTIDE SEQUENCE</scope>
</reference>
<feature type="transmembrane region" description="Helical" evidence="7">
    <location>
        <begin position="685"/>
        <end position="705"/>
    </location>
</feature>
<keyword evidence="6 7" id="KW-0012">Acyltransferase</keyword>
<feature type="transmembrane region" description="Helical" evidence="7">
    <location>
        <begin position="271"/>
        <end position="293"/>
    </location>
</feature>
<dbReference type="EMBL" id="CAJNDS010000445">
    <property type="protein sequence ID" value="CAE7206707.1"/>
    <property type="molecule type" value="Genomic_DNA"/>
</dbReference>
<comment type="caution">
    <text evidence="7">Lacks conserved residue(s) required for the propagation of feature annotation.</text>
</comment>
<feature type="region of interest" description="Disordered" evidence="8">
    <location>
        <begin position="186"/>
        <end position="214"/>
    </location>
</feature>
<dbReference type="Proteomes" id="UP000604046">
    <property type="component" value="Unassembled WGS sequence"/>
</dbReference>
<proteinExistence type="inferred from homology"/>
<dbReference type="EC" id="2.3.1.225" evidence="7"/>
<evidence type="ECO:0000259" key="9">
    <source>
        <dbReference type="Pfam" id="PF01529"/>
    </source>
</evidence>
<evidence type="ECO:0000256" key="1">
    <source>
        <dbReference type="ARBA" id="ARBA00004141"/>
    </source>
</evidence>
<feature type="transmembrane region" description="Helical" evidence="7">
    <location>
        <begin position="643"/>
        <end position="664"/>
    </location>
</feature>
<feature type="transmembrane region" description="Helical" evidence="7">
    <location>
        <begin position="600"/>
        <end position="623"/>
    </location>
</feature>
<evidence type="ECO:0000256" key="4">
    <source>
        <dbReference type="ARBA" id="ARBA00022989"/>
    </source>
</evidence>
<evidence type="ECO:0000256" key="3">
    <source>
        <dbReference type="ARBA" id="ARBA00022692"/>
    </source>
</evidence>
<evidence type="ECO:0000256" key="7">
    <source>
        <dbReference type="RuleBase" id="RU079119"/>
    </source>
</evidence>
<keyword evidence="2 7" id="KW-0808">Transferase</keyword>
<evidence type="ECO:0000313" key="11">
    <source>
        <dbReference type="Proteomes" id="UP000604046"/>
    </source>
</evidence>
<dbReference type="GO" id="GO:0006612">
    <property type="term" value="P:protein targeting to membrane"/>
    <property type="evidence" value="ECO:0007669"/>
    <property type="project" value="TreeGrafter"/>
</dbReference>
<feature type="compositionally biased region" description="Basic residues" evidence="8">
    <location>
        <begin position="198"/>
        <end position="207"/>
    </location>
</feature>